<evidence type="ECO:0000256" key="4">
    <source>
        <dbReference type="ARBA" id="ARBA00035178"/>
    </source>
</evidence>
<dbReference type="EMBL" id="FRAP01000013">
    <property type="protein sequence ID" value="SHK87535.1"/>
    <property type="molecule type" value="Genomic_DNA"/>
</dbReference>
<feature type="region of interest" description="Disordered" evidence="6">
    <location>
        <begin position="1"/>
        <end position="22"/>
    </location>
</feature>
<dbReference type="PANTHER" id="PTHR35534">
    <property type="entry name" value="50S RIBOSOMAL PROTEIN L32"/>
    <property type="match status" value="1"/>
</dbReference>
<evidence type="ECO:0000256" key="3">
    <source>
        <dbReference type="ARBA" id="ARBA00023274"/>
    </source>
</evidence>
<proteinExistence type="inferred from homology"/>
<reference evidence="7 8" key="1">
    <citation type="submission" date="2016-11" db="EMBL/GenBank/DDBJ databases">
        <authorList>
            <person name="Jaros S."/>
            <person name="Januszkiewicz K."/>
            <person name="Wedrychowicz H."/>
        </authorList>
    </citation>
    <scope>NUCLEOTIDE SEQUENCE [LARGE SCALE GENOMIC DNA]</scope>
    <source>
        <strain evidence="7 8">DSM 43832</strain>
    </source>
</reference>
<sequence>MTGGLTPKWKKSRSRTRHRRSKNMRLTLPSYATCSRCKQQRPGHIACPHCGYYNGREYPEAIVFNR</sequence>
<evidence type="ECO:0000256" key="5">
    <source>
        <dbReference type="HAMAP-Rule" id="MF_00340"/>
    </source>
</evidence>
<evidence type="ECO:0000313" key="7">
    <source>
        <dbReference type="EMBL" id="SHK87535.1"/>
    </source>
</evidence>
<dbReference type="Proteomes" id="UP000184363">
    <property type="component" value="Unassembled WGS sequence"/>
</dbReference>
<evidence type="ECO:0000256" key="2">
    <source>
        <dbReference type="ARBA" id="ARBA00022980"/>
    </source>
</evidence>
<comment type="similarity">
    <text evidence="1 5">Belongs to the bacterial ribosomal protein bL32 family.</text>
</comment>
<dbReference type="HAMAP" id="MF_00340">
    <property type="entry name" value="Ribosomal_bL32"/>
    <property type="match status" value="1"/>
</dbReference>
<keyword evidence="8" id="KW-1185">Reference proteome</keyword>
<protein>
    <recommendedName>
        <fullName evidence="4 5">Large ribosomal subunit protein bL32</fullName>
    </recommendedName>
</protein>
<name>A0A1M6W1X9_PSETH</name>
<dbReference type="PANTHER" id="PTHR35534:SF1">
    <property type="entry name" value="LARGE RIBOSOMAL SUBUNIT PROTEIN BL32"/>
    <property type="match status" value="1"/>
</dbReference>
<dbReference type="InterPro" id="IPR011332">
    <property type="entry name" value="Ribosomal_zn-bd"/>
</dbReference>
<keyword evidence="3 5" id="KW-0687">Ribonucleoprotein</keyword>
<evidence type="ECO:0000313" key="8">
    <source>
        <dbReference type="Proteomes" id="UP000184363"/>
    </source>
</evidence>
<dbReference type="Pfam" id="PF01783">
    <property type="entry name" value="Ribosomal_L32p"/>
    <property type="match status" value="1"/>
</dbReference>
<dbReference type="InterPro" id="IPR002677">
    <property type="entry name" value="Ribosomal_bL32"/>
</dbReference>
<evidence type="ECO:0000256" key="1">
    <source>
        <dbReference type="ARBA" id="ARBA00008560"/>
    </source>
</evidence>
<gene>
    <name evidence="5" type="primary">rpmF</name>
    <name evidence="7" type="ORF">SAMN05443637_113177</name>
</gene>
<dbReference type="NCBIfam" id="TIGR01031">
    <property type="entry name" value="rpmF_bact"/>
    <property type="match status" value="1"/>
</dbReference>
<organism evidence="7 8">
    <name type="scientific">Pseudonocardia thermophila</name>
    <dbReference type="NCBI Taxonomy" id="1848"/>
    <lineage>
        <taxon>Bacteria</taxon>
        <taxon>Bacillati</taxon>
        <taxon>Actinomycetota</taxon>
        <taxon>Actinomycetes</taxon>
        <taxon>Pseudonocardiales</taxon>
        <taxon>Pseudonocardiaceae</taxon>
        <taxon>Pseudonocardia</taxon>
    </lineage>
</organism>
<dbReference type="SUPFAM" id="SSF57829">
    <property type="entry name" value="Zn-binding ribosomal proteins"/>
    <property type="match status" value="1"/>
</dbReference>
<dbReference type="RefSeq" id="WP_407691676.1">
    <property type="nucleotide sequence ID" value="NZ_CALGVN010000058.1"/>
</dbReference>
<dbReference type="GO" id="GO:0006412">
    <property type="term" value="P:translation"/>
    <property type="evidence" value="ECO:0007669"/>
    <property type="project" value="UniProtKB-UniRule"/>
</dbReference>
<dbReference type="InterPro" id="IPR044957">
    <property type="entry name" value="Ribosomal_bL32_bact"/>
</dbReference>
<feature type="compositionally biased region" description="Basic residues" evidence="6">
    <location>
        <begin position="8"/>
        <end position="22"/>
    </location>
</feature>
<evidence type="ECO:0000256" key="6">
    <source>
        <dbReference type="SAM" id="MobiDB-lite"/>
    </source>
</evidence>
<dbReference type="GO" id="GO:0003735">
    <property type="term" value="F:structural constituent of ribosome"/>
    <property type="evidence" value="ECO:0007669"/>
    <property type="project" value="InterPro"/>
</dbReference>
<dbReference type="AlphaFoldDB" id="A0A1M6W1X9"/>
<accession>A0A1M6W1X9</accession>
<keyword evidence="2 5" id="KW-0689">Ribosomal protein</keyword>
<dbReference type="GO" id="GO:0015934">
    <property type="term" value="C:large ribosomal subunit"/>
    <property type="evidence" value="ECO:0007669"/>
    <property type="project" value="InterPro"/>
</dbReference>
<dbReference type="STRING" id="1848.SAMN05443637_113177"/>